<evidence type="ECO:0000313" key="16">
    <source>
        <dbReference type="EMBL" id="ACQ78966.1"/>
    </source>
</evidence>
<dbReference type="Gene3D" id="3.30.70.560">
    <property type="entry name" value="7,8-Dihydro-6-hydroxymethylpterin-pyrophosphokinase HPPK"/>
    <property type="match status" value="1"/>
</dbReference>
<dbReference type="InterPro" id="IPR043133">
    <property type="entry name" value="GTP-CH-I_C/QueF"/>
</dbReference>
<evidence type="ECO:0000256" key="6">
    <source>
        <dbReference type="ARBA" id="ARBA00009640"/>
    </source>
</evidence>
<dbReference type="CDD" id="cd00483">
    <property type="entry name" value="HPPK"/>
    <property type="match status" value="1"/>
</dbReference>
<gene>
    <name evidence="16" type="ordered locus">Bcav_0705</name>
</gene>
<organism evidence="16 17">
    <name type="scientific">Beutenbergia cavernae (strain ATCC BAA-8 / DSM 12333 / CCUG 43141 / JCM 11478 / NBRC 16432 / NCIMB 13614 / HKI 0122)</name>
    <dbReference type="NCBI Taxonomy" id="471853"/>
    <lineage>
        <taxon>Bacteria</taxon>
        <taxon>Bacillati</taxon>
        <taxon>Actinomycetota</taxon>
        <taxon>Actinomycetes</taxon>
        <taxon>Micrococcales</taxon>
        <taxon>Beutenbergiaceae</taxon>
        <taxon>Beutenbergia</taxon>
    </lineage>
</organism>
<comment type="function">
    <text evidence="13">Catalyzes the conversion of 7,8-dihydroneopterin to 6-hydroxymethyl-7,8-dihydropterin.</text>
</comment>
<keyword evidence="17" id="KW-1185">Reference proteome</keyword>
<dbReference type="STRING" id="471853.Bcav_0705"/>
<dbReference type="KEGG" id="bcv:Bcav_0705"/>
<dbReference type="eggNOG" id="COG1539">
    <property type="taxonomic scope" value="Bacteria"/>
</dbReference>
<evidence type="ECO:0000259" key="15">
    <source>
        <dbReference type="SMART" id="SM00905"/>
    </source>
</evidence>
<dbReference type="GO" id="GO:0004150">
    <property type="term" value="F:dihydroneopterin aldolase activity"/>
    <property type="evidence" value="ECO:0007669"/>
    <property type="project" value="UniProtKB-UniRule"/>
</dbReference>
<name>C5BYK8_BEUC1</name>
<feature type="region of interest" description="Disordered" evidence="14">
    <location>
        <begin position="124"/>
        <end position="143"/>
    </location>
</feature>
<dbReference type="Proteomes" id="UP000007962">
    <property type="component" value="Chromosome"/>
</dbReference>
<dbReference type="Gene3D" id="3.30.1130.10">
    <property type="match status" value="1"/>
</dbReference>
<keyword evidence="10" id="KW-0067">ATP-binding</keyword>
<evidence type="ECO:0000313" key="17">
    <source>
        <dbReference type="Proteomes" id="UP000007962"/>
    </source>
</evidence>
<dbReference type="GO" id="GO:0046654">
    <property type="term" value="P:tetrahydrofolate biosynthetic process"/>
    <property type="evidence" value="ECO:0007669"/>
    <property type="project" value="UniProtKB-UniRule"/>
</dbReference>
<dbReference type="InterPro" id="IPR006156">
    <property type="entry name" value="Dihydroneopterin_aldolase"/>
</dbReference>
<dbReference type="NCBIfam" id="TIGR00525">
    <property type="entry name" value="folB"/>
    <property type="match status" value="1"/>
</dbReference>
<comment type="similarity">
    <text evidence="6">In the N-terminal section; belongs to the DHNA family.</text>
</comment>
<dbReference type="SMART" id="SM00905">
    <property type="entry name" value="FolB"/>
    <property type="match status" value="1"/>
</dbReference>
<feature type="compositionally biased region" description="Pro residues" evidence="14">
    <location>
        <begin position="133"/>
        <end position="143"/>
    </location>
</feature>
<dbReference type="GO" id="GO:0016301">
    <property type="term" value="F:kinase activity"/>
    <property type="evidence" value="ECO:0007669"/>
    <property type="project" value="UniProtKB-KW"/>
</dbReference>
<evidence type="ECO:0000256" key="12">
    <source>
        <dbReference type="ARBA" id="ARBA00023239"/>
    </source>
</evidence>
<dbReference type="PANTHER" id="PTHR43071:SF1">
    <property type="entry name" value="2-AMINO-4-HYDROXY-6-HYDROXYMETHYLDIHYDROPTERIDINE PYROPHOSPHOKINASE"/>
    <property type="match status" value="1"/>
</dbReference>
<dbReference type="CDD" id="cd00534">
    <property type="entry name" value="DHNA_DHNTPE"/>
    <property type="match status" value="1"/>
</dbReference>
<dbReference type="GO" id="GO:0005524">
    <property type="term" value="F:ATP binding"/>
    <property type="evidence" value="ECO:0007669"/>
    <property type="project" value="UniProtKB-KW"/>
</dbReference>
<dbReference type="EC" id="4.1.2.25" evidence="13"/>
<dbReference type="InterPro" id="IPR035907">
    <property type="entry name" value="Hppk_sf"/>
</dbReference>
<proteinExistence type="inferred from homology"/>
<dbReference type="Pfam" id="PF02152">
    <property type="entry name" value="FolB"/>
    <property type="match status" value="1"/>
</dbReference>
<dbReference type="InterPro" id="IPR006157">
    <property type="entry name" value="FolB_dom"/>
</dbReference>
<sequence>MVDRIRLAGIAARGFHGVLENERTEGQAFLADVTLWLDTTAAAASDDLADTVSYADVAQAVVGVLTGPPVALLETLAQRVADAVLAYPLITSVEVTLHKPQAPMPVPVDDVELTVVRSRQGVSGYPNAGPVAAPSPAPEPAAPPVVAEPAAAAAVPVAPPGAPIPDAPEPAEQPAPAAPPGVLHARPDEPVGVVLALGGNLGDVRATLRSAIAELSAVDGLDIEAVSPLARTAAVVVDGAEPQPDYLNAVVRATTVLSPHELLDVAHEVERTYGRERSGEAPWPPRTLDIDIIDVEGVVASDAALDLPHPRAHQRAFVLVPWAQLDAAAFLPGLGGGPVDVLAQTAPDRDGVRWLALDWLAPGDAERSGGEE</sequence>
<dbReference type="SUPFAM" id="SSF55083">
    <property type="entry name" value="6-hydroxymethyl-7,8-dihydropterin pyrophosphokinase, HPPK"/>
    <property type="match status" value="1"/>
</dbReference>
<feature type="region of interest" description="Disordered" evidence="14">
    <location>
        <begin position="157"/>
        <end position="180"/>
    </location>
</feature>
<feature type="domain" description="Dihydroneopterin aldolase/epimerase" evidence="15">
    <location>
        <begin position="5"/>
        <end position="117"/>
    </location>
</feature>
<dbReference type="EMBL" id="CP001618">
    <property type="protein sequence ID" value="ACQ78966.1"/>
    <property type="molecule type" value="Genomic_DNA"/>
</dbReference>
<dbReference type="GO" id="GO:0003848">
    <property type="term" value="F:2-amino-4-hydroxy-6-hydroxymethyldihydropteridine diphosphokinase activity"/>
    <property type="evidence" value="ECO:0007669"/>
    <property type="project" value="UniProtKB-EC"/>
</dbReference>
<evidence type="ECO:0000256" key="4">
    <source>
        <dbReference type="ARBA" id="ARBA00005051"/>
    </source>
</evidence>
<dbReference type="eggNOG" id="COG0801">
    <property type="taxonomic scope" value="Bacteria"/>
</dbReference>
<dbReference type="EC" id="2.7.6.3" evidence="13"/>
<dbReference type="FunFam" id="3.30.1130.10:FF:000003">
    <property type="entry name" value="7,8-dihydroneopterin aldolase"/>
    <property type="match status" value="1"/>
</dbReference>
<comment type="pathway">
    <text evidence="4">Cofactor biosynthesis; tetrahydrofolate biosynthesis; 2-amino-4-hydroxy-6-hydroxymethyl-7,8-dihydropteridine diphosphate from 7,8-dihydroneopterin triphosphate: step 4/4.</text>
</comment>
<keyword evidence="9 16" id="KW-0418">Kinase</keyword>
<evidence type="ECO:0000256" key="5">
    <source>
        <dbReference type="ARBA" id="ARBA00005708"/>
    </source>
</evidence>
<dbReference type="InterPro" id="IPR000550">
    <property type="entry name" value="Hppk"/>
</dbReference>
<evidence type="ECO:0000256" key="14">
    <source>
        <dbReference type="SAM" id="MobiDB-lite"/>
    </source>
</evidence>
<keyword evidence="12 13" id="KW-0456">Lyase</keyword>
<dbReference type="RefSeq" id="WP_012725746.1">
    <property type="nucleotide sequence ID" value="NC_012669.1"/>
</dbReference>
<dbReference type="NCBIfam" id="TIGR00526">
    <property type="entry name" value="folB_dom"/>
    <property type="match status" value="1"/>
</dbReference>
<dbReference type="AlphaFoldDB" id="C5BYK8"/>
<comment type="catalytic activity">
    <reaction evidence="2 13">
        <text>7,8-dihydroneopterin = 6-hydroxymethyl-7,8-dihydropterin + glycolaldehyde</text>
        <dbReference type="Rhea" id="RHEA:10540"/>
        <dbReference type="ChEBI" id="CHEBI:17001"/>
        <dbReference type="ChEBI" id="CHEBI:17071"/>
        <dbReference type="ChEBI" id="CHEBI:44841"/>
        <dbReference type="EC" id="4.1.2.25"/>
    </reaction>
</comment>
<evidence type="ECO:0000256" key="13">
    <source>
        <dbReference type="RuleBase" id="RU362079"/>
    </source>
</evidence>
<reference evidence="16 17" key="1">
    <citation type="journal article" date="2009" name="Stand. Genomic Sci.">
        <title>Complete genome sequence of Beutenbergia cavernae type strain (HKI 0122).</title>
        <authorList>
            <person name="Land M."/>
            <person name="Pukall R."/>
            <person name="Abt B."/>
            <person name="Goker M."/>
            <person name="Rohde M."/>
            <person name="Glavina Del Rio T."/>
            <person name="Tice H."/>
            <person name="Copeland A."/>
            <person name="Cheng J.F."/>
            <person name="Lucas S."/>
            <person name="Chen F."/>
            <person name="Nolan M."/>
            <person name="Bruce D."/>
            <person name="Goodwin L."/>
            <person name="Pitluck S."/>
            <person name="Ivanova N."/>
            <person name="Mavromatis K."/>
            <person name="Ovchinnikova G."/>
            <person name="Pati A."/>
            <person name="Chen A."/>
            <person name="Palaniappan K."/>
            <person name="Hauser L."/>
            <person name="Chang Y.J."/>
            <person name="Jefferies C.C."/>
            <person name="Saunders E."/>
            <person name="Brettin T."/>
            <person name="Detter J.C."/>
            <person name="Han C."/>
            <person name="Chain P."/>
            <person name="Bristow J."/>
            <person name="Eisen J.A."/>
            <person name="Markowitz V."/>
            <person name="Hugenholtz P."/>
            <person name="Kyrpides N.C."/>
            <person name="Klenk H.P."/>
            <person name="Lapidus A."/>
        </authorList>
    </citation>
    <scope>NUCLEOTIDE SEQUENCE [LARGE SCALE GENOMIC DNA]</scope>
    <source>
        <strain evidence="17">ATCC BAA-8 / DSM 12333 / NBRC 16432</strain>
    </source>
</reference>
<dbReference type="PANTHER" id="PTHR43071">
    <property type="entry name" value="2-AMINO-4-HYDROXY-6-HYDROXYMETHYLDIHYDROPTERIDINE PYROPHOSPHOKINASE"/>
    <property type="match status" value="1"/>
</dbReference>
<evidence type="ECO:0000256" key="3">
    <source>
        <dbReference type="ARBA" id="ARBA00005013"/>
    </source>
</evidence>
<accession>C5BYK8</accession>
<evidence type="ECO:0000256" key="8">
    <source>
        <dbReference type="ARBA" id="ARBA00022741"/>
    </source>
</evidence>
<comment type="catalytic activity">
    <reaction evidence="1">
        <text>6-hydroxymethyl-7,8-dihydropterin + ATP = (7,8-dihydropterin-6-yl)methyl diphosphate + AMP + H(+)</text>
        <dbReference type="Rhea" id="RHEA:11412"/>
        <dbReference type="ChEBI" id="CHEBI:15378"/>
        <dbReference type="ChEBI" id="CHEBI:30616"/>
        <dbReference type="ChEBI" id="CHEBI:44841"/>
        <dbReference type="ChEBI" id="CHEBI:72950"/>
        <dbReference type="ChEBI" id="CHEBI:456215"/>
        <dbReference type="EC" id="2.7.6.3"/>
    </reaction>
</comment>
<evidence type="ECO:0000256" key="1">
    <source>
        <dbReference type="ARBA" id="ARBA00000198"/>
    </source>
</evidence>
<evidence type="ECO:0000256" key="11">
    <source>
        <dbReference type="ARBA" id="ARBA00022909"/>
    </source>
</evidence>
<keyword evidence="11 13" id="KW-0289">Folate biosynthesis</keyword>
<dbReference type="Pfam" id="PF01288">
    <property type="entry name" value="HPPK"/>
    <property type="match status" value="1"/>
</dbReference>
<evidence type="ECO:0000256" key="2">
    <source>
        <dbReference type="ARBA" id="ARBA00001353"/>
    </source>
</evidence>
<dbReference type="GO" id="GO:0046656">
    <property type="term" value="P:folic acid biosynthetic process"/>
    <property type="evidence" value="ECO:0007669"/>
    <property type="project" value="UniProtKB-UniRule"/>
</dbReference>
<keyword evidence="8" id="KW-0547">Nucleotide-binding</keyword>
<protein>
    <recommendedName>
        <fullName evidence="13">Bifunctional folate synthesis protein</fullName>
    </recommendedName>
    <domain>
        <recommendedName>
            <fullName evidence="13">Dihydroneopterin aldolase</fullName>
            <shortName evidence="13">DHNA</shortName>
            <ecNumber evidence="13">4.1.2.25</ecNumber>
        </recommendedName>
        <alternativeName>
            <fullName evidence="13">7,8-dihydroneopterin aldolase</fullName>
        </alternativeName>
    </domain>
    <domain>
        <recommendedName>
            <fullName evidence="13">2-amino-4-hydroxy-6-hydroxymethyldihydropteridine pyrophosphokinase</fullName>
            <ecNumber evidence="13">2.7.6.3</ecNumber>
        </recommendedName>
        <alternativeName>
            <fullName evidence="13">6-hydroxymethyl-7,8-dihydropterin pyrophosphokinase</fullName>
            <shortName evidence="13">PPPK</shortName>
        </alternativeName>
        <alternativeName>
            <fullName evidence="13">7,8-dihydro-6-hydroxymethylpterin pyrophosphokinase</fullName>
            <shortName evidence="13">HPPK</shortName>
        </alternativeName>
    </domain>
</protein>
<comment type="pathway">
    <text evidence="3 13">Cofactor biosynthesis; tetrahydrofolate biosynthesis; 2-amino-4-hydroxy-6-hydroxymethyl-7,8-dihydropteridine diphosphate from 7,8-dihydroneopterin triphosphate: step 3/4.</text>
</comment>
<feature type="compositionally biased region" description="Pro residues" evidence="14">
    <location>
        <begin position="157"/>
        <end position="179"/>
    </location>
</feature>
<dbReference type="OrthoDB" id="9808041at2"/>
<evidence type="ECO:0000256" key="7">
    <source>
        <dbReference type="ARBA" id="ARBA00022679"/>
    </source>
</evidence>
<keyword evidence="7" id="KW-0808">Transferase</keyword>
<comment type="similarity">
    <text evidence="5 13">Belongs to the DHNA family.</text>
</comment>
<dbReference type="NCBIfam" id="TIGR01498">
    <property type="entry name" value="folK"/>
    <property type="match status" value="1"/>
</dbReference>
<dbReference type="HOGENOM" id="CLU_023499_2_0_11"/>
<dbReference type="SUPFAM" id="SSF55620">
    <property type="entry name" value="Tetrahydrobiopterin biosynthesis enzymes-like"/>
    <property type="match status" value="1"/>
</dbReference>
<evidence type="ECO:0000256" key="10">
    <source>
        <dbReference type="ARBA" id="ARBA00022840"/>
    </source>
</evidence>
<evidence type="ECO:0000256" key="9">
    <source>
        <dbReference type="ARBA" id="ARBA00022777"/>
    </source>
</evidence>
<dbReference type="UniPathway" id="UPA00077">
    <property type="reaction ID" value="UER00154"/>
</dbReference>